<sequence length="168" mass="19311">MTTLPINTAGMVLINAYFPMFLERLKLVENKTFTSDENREKAVLYLNYLTTGLEKTDDHWLALSKILCGMTPDTVITQAIEVTEQEDALVDGLLNAAISYWSAIGMSSVAGFRGNWLIRNGTLTEYGERWEVKVEKKAYDLLIHKSPFSFSVIKFPWMIKPLYVEWRY</sequence>
<accession>A0A4S4A4C6</accession>
<protein>
    <submittedName>
        <fullName evidence="1">Uncharacterized protein</fullName>
    </submittedName>
</protein>
<dbReference type="Pfam" id="PF19268">
    <property type="entry name" value="CIS_TMP"/>
    <property type="match status" value="1"/>
</dbReference>
<organism evidence="1 2">
    <name type="scientific">Flavobacterium supellecticarium</name>
    <dbReference type="NCBI Taxonomy" id="2565924"/>
    <lineage>
        <taxon>Bacteria</taxon>
        <taxon>Pseudomonadati</taxon>
        <taxon>Bacteroidota</taxon>
        <taxon>Flavobacteriia</taxon>
        <taxon>Flavobacteriales</taxon>
        <taxon>Flavobacteriaceae</taxon>
        <taxon>Flavobacterium</taxon>
    </lineage>
</organism>
<keyword evidence="2" id="KW-1185">Reference proteome</keyword>
<dbReference type="RefSeq" id="WP_136401834.1">
    <property type="nucleotide sequence ID" value="NZ_SSNZ01000001.1"/>
</dbReference>
<comment type="caution">
    <text evidence="1">The sequence shown here is derived from an EMBL/GenBank/DDBJ whole genome shotgun (WGS) entry which is preliminary data.</text>
</comment>
<gene>
    <name evidence="1" type="ORF">E6C50_03670</name>
</gene>
<dbReference type="AlphaFoldDB" id="A0A4S4A4C6"/>
<dbReference type="Proteomes" id="UP000307507">
    <property type="component" value="Unassembled WGS sequence"/>
</dbReference>
<reference evidence="1 2" key="1">
    <citation type="submission" date="2019-04" db="EMBL/GenBank/DDBJ databases">
        <title>Flavobacterium sp. nov. isolated from construction timber.</title>
        <authorList>
            <person name="Lin S.-Y."/>
            <person name="Chang C.-T."/>
            <person name="Young C.-C."/>
        </authorList>
    </citation>
    <scope>NUCLEOTIDE SEQUENCE [LARGE SCALE GENOMIC DNA]</scope>
    <source>
        <strain evidence="1 2">CC-CTC003</strain>
    </source>
</reference>
<proteinExistence type="predicted"/>
<dbReference type="InterPro" id="IPR045538">
    <property type="entry name" value="CIS_TMP"/>
</dbReference>
<evidence type="ECO:0000313" key="2">
    <source>
        <dbReference type="Proteomes" id="UP000307507"/>
    </source>
</evidence>
<dbReference type="OrthoDB" id="1488184at2"/>
<dbReference type="EMBL" id="SSNZ01000001">
    <property type="protein sequence ID" value="THF53311.1"/>
    <property type="molecule type" value="Genomic_DNA"/>
</dbReference>
<evidence type="ECO:0000313" key="1">
    <source>
        <dbReference type="EMBL" id="THF53311.1"/>
    </source>
</evidence>
<name>A0A4S4A4C6_9FLAO</name>